<proteinExistence type="predicted"/>
<dbReference type="KEGG" id="abe:ARB_00935"/>
<evidence type="ECO:0000313" key="2">
    <source>
        <dbReference type="EMBL" id="EFE32044.1"/>
    </source>
</evidence>
<dbReference type="HOGENOM" id="CLU_735607_0_0_1"/>
<keyword evidence="3" id="KW-1185">Reference proteome</keyword>
<dbReference type="AlphaFoldDB" id="D4AXL6"/>
<name>D4AXL6_ARTBC</name>
<feature type="region of interest" description="Disordered" evidence="1">
    <location>
        <begin position="1"/>
        <end position="64"/>
    </location>
</feature>
<dbReference type="eggNOG" id="ENOG502TE4Y">
    <property type="taxonomic scope" value="Eukaryota"/>
</dbReference>
<evidence type="ECO:0000256" key="1">
    <source>
        <dbReference type="SAM" id="MobiDB-lite"/>
    </source>
</evidence>
<reference evidence="3" key="1">
    <citation type="journal article" date="2011" name="Genome Biol.">
        <title>Comparative and functional genomics provide insights into the pathogenicity of dermatophytic fungi.</title>
        <authorList>
            <person name="Burmester A."/>
            <person name="Shelest E."/>
            <person name="Gloeckner G."/>
            <person name="Heddergott C."/>
            <person name="Schindler S."/>
            <person name="Staib P."/>
            <person name="Heidel A."/>
            <person name="Felder M."/>
            <person name="Petzold A."/>
            <person name="Szafranski K."/>
            <person name="Feuermann M."/>
            <person name="Pedruzzi I."/>
            <person name="Priebe S."/>
            <person name="Groth M."/>
            <person name="Winkler R."/>
            <person name="Li W."/>
            <person name="Kniemeyer O."/>
            <person name="Schroeckh V."/>
            <person name="Hertweck C."/>
            <person name="Hube B."/>
            <person name="White T.C."/>
            <person name="Platzer M."/>
            <person name="Guthke R."/>
            <person name="Heitman J."/>
            <person name="Woestemeyer J."/>
            <person name="Zipfel P.F."/>
            <person name="Monod M."/>
            <person name="Brakhage A.A."/>
        </authorList>
    </citation>
    <scope>NUCLEOTIDE SEQUENCE [LARGE SCALE GENOMIC DNA]</scope>
    <source>
        <strain evidence="3">ATCC MYA-4681 / CBS 112371</strain>
    </source>
</reference>
<sequence length="376" mass="41215">MPGDNGLAMSRTASSSSIQVADLSGPPPTPALVPPANAKSVSPAPDTAPKPLPTEGAGAGEAEDEPGAEKFIMHPTSVYIVISEPKHQSEKFHWGIIVARGQQEGVLYHRIFDGSRWELKIEENKDISADKAVILLLKIGDVPEVSRQWIEAIQECITTANAPRATMGDISCRTFALAATYELGNGGFISIYPNWNTVKGIEREAYQFAWHAGNLGRRLIYTLPELLEGIKGDYKGMDNGQTAGYGDGVFLTVSYSECYLVISQLSAHADDSIYSYLNVGLSASLQYQAVSCYLHFHPHLYLPYVSTQQPLWQLYILALQTDWPVLLLGRPASSAFSREKMLRGKTTTTKQPNIRPAAKHARLYHLCPARGIELTV</sequence>
<gene>
    <name evidence="2" type="ORF">ARB_00935</name>
</gene>
<dbReference type="Proteomes" id="UP000008866">
    <property type="component" value="Unassembled WGS sequence"/>
</dbReference>
<comment type="caution">
    <text evidence="2">The sequence shown here is derived from an EMBL/GenBank/DDBJ whole genome shotgun (WGS) entry which is preliminary data.</text>
</comment>
<dbReference type="GeneID" id="9522762"/>
<accession>D4AXL6</accession>
<dbReference type="RefSeq" id="XP_003012684.1">
    <property type="nucleotide sequence ID" value="XM_003012638.1"/>
</dbReference>
<organism evidence="2 3">
    <name type="scientific">Arthroderma benhamiae (strain ATCC MYA-4681 / CBS 112371)</name>
    <name type="common">Trichophyton mentagrophytes</name>
    <dbReference type="NCBI Taxonomy" id="663331"/>
    <lineage>
        <taxon>Eukaryota</taxon>
        <taxon>Fungi</taxon>
        <taxon>Dikarya</taxon>
        <taxon>Ascomycota</taxon>
        <taxon>Pezizomycotina</taxon>
        <taxon>Eurotiomycetes</taxon>
        <taxon>Eurotiomycetidae</taxon>
        <taxon>Onygenales</taxon>
        <taxon>Arthrodermataceae</taxon>
        <taxon>Trichophyton</taxon>
    </lineage>
</organism>
<protein>
    <submittedName>
        <fullName evidence="2">Uncharacterized protein</fullName>
    </submittedName>
</protein>
<dbReference type="EMBL" id="ABSU01000017">
    <property type="protein sequence ID" value="EFE32044.1"/>
    <property type="molecule type" value="Genomic_DNA"/>
</dbReference>
<evidence type="ECO:0000313" key="3">
    <source>
        <dbReference type="Proteomes" id="UP000008866"/>
    </source>
</evidence>